<protein>
    <recommendedName>
        <fullName evidence="2">Chaperone DnaJ C-terminal domain-containing protein</fullName>
    </recommendedName>
</protein>
<feature type="region of interest" description="Disordered" evidence="1">
    <location>
        <begin position="260"/>
        <end position="363"/>
    </location>
</feature>
<dbReference type="OrthoDB" id="550424at2759"/>
<dbReference type="InterPro" id="IPR044713">
    <property type="entry name" value="DNJA1/2-like"/>
</dbReference>
<keyword evidence="4" id="KW-1185">Reference proteome</keyword>
<accession>A0A8S9XZR3</accession>
<organism evidence="3 4">
    <name type="scientific">Apolygus lucorum</name>
    <name type="common">Small green plant bug</name>
    <name type="synonym">Lygocoris lucorum</name>
    <dbReference type="NCBI Taxonomy" id="248454"/>
    <lineage>
        <taxon>Eukaryota</taxon>
        <taxon>Metazoa</taxon>
        <taxon>Ecdysozoa</taxon>
        <taxon>Arthropoda</taxon>
        <taxon>Hexapoda</taxon>
        <taxon>Insecta</taxon>
        <taxon>Pterygota</taxon>
        <taxon>Neoptera</taxon>
        <taxon>Paraneoptera</taxon>
        <taxon>Hemiptera</taxon>
        <taxon>Heteroptera</taxon>
        <taxon>Panheteroptera</taxon>
        <taxon>Cimicomorpha</taxon>
        <taxon>Miridae</taxon>
        <taxon>Mirini</taxon>
        <taxon>Apolygus</taxon>
    </lineage>
</organism>
<evidence type="ECO:0000256" key="1">
    <source>
        <dbReference type="SAM" id="MobiDB-lite"/>
    </source>
</evidence>
<dbReference type="InterPro" id="IPR002939">
    <property type="entry name" value="DnaJ_C"/>
</dbReference>
<feature type="compositionally biased region" description="Basic and acidic residues" evidence="1">
    <location>
        <begin position="8"/>
        <end position="17"/>
    </location>
</feature>
<dbReference type="SUPFAM" id="SSF49493">
    <property type="entry name" value="HSP40/DnaJ peptide-binding domain"/>
    <property type="match status" value="2"/>
</dbReference>
<dbReference type="GO" id="GO:0051082">
    <property type="term" value="F:unfolded protein binding"/>
    <property type="evidence" value="ECO:0007669"/>
    <property type="project" value="InterPro"/>
</dbReference>
<feature type="region of interest" description="Disordered" evidence="1">
    <location>
        <begin position="1"/>
        <end position="23"/>
    </location>
</feature>
<dbReference type="PANTHER" id="PTHR43888">
    <property type="entry name" value="DNAJ-LIKE-2, ISOFORM A-RELATED"/>
    <property type="match status" value="1"/>
</dbReference>
<dbReference type="Proteomes" id="UP000466442">
    <property type="component" value="Unassembled WGS sequence"/>
</dbReference>
<gene>
    <name evidence="3" type="ORF">GE061_011500</name>
</gene>
<evidence type="ECO:0000259" key="2">
    <source>
        <dbReference type="Pfam" id="PF01556"/>
    </source>
</evidence>
<comment type="caution">
    <text evidence="3">The sequence shown here is derived from an EMBL/GenBank/DDBJ whole genome shotgun (WGS) entry which is preliminary data.</text>
</comment>
<name>A0A8S9XZR3_APOLU</name>
<evidence type="ECO:0000313" key="3">
    <source>
        <dbReference type="EMBL" id="KAF6213778.1"/>
    </source>
</evidence>
<dbReference type="Pfam" id="PF01556">
    <property type="entry name" value="DnaJ_C"/>
    <property type="match status" value="1"/>
</dbReference>
<feature type="compositionally biased region" description="Basic residues" evidence="1">
    <location>
        <begin position="294"/>
        <end position="312"/>
    </location>
</feature>
<feature type="compositionally biased region" description="Low complexity" evidence="1">
    <location>
        <begin position="322"/>
        <end position="335"/>
    </location>
</feature>
<dbReference type="Gene3D" id="2.60.260.20">
    <property type="entry name" value="Urease metallochaperone UreE, N-terminal domain"/>
    <property type="match status" value="2"/>
</dbReference>
<evidence type="ECO:0000313" key="4">
    <source>
        <dbReference type="Proteomes" id="UP000466442"/>
    </source>
</evidence>
<dbReference type="Gene3D" id="2.10.230.10">
    <property type="entry name" value="Heat shock protein DnaJ, cysteine-rich domain"/>
    <property type="match status" value="1"/>
</dbReference>
<proteinExistence type="predicted"/>
<reference evidence="3" key="1">
    <citation type="journal article" date="2021" name="Mol. Ecol. Resour.">
        <title>Apolygus lucorum genome provides insights into omnivorousness and mesophyll feeding.</title>
        <authorList>
            <person name="Liu Y."/>
            <person name="Liu H."/>
            <person name="Wang H."/>
            <person name="Huang T."/>
            <person name="Liu B."/>
            <person name="Yang B."/>
            <person name="Yin L."/>
            <person name="Li B."/>
            <person name="Zhang Y."/>
            <person name="Zhang S."/>
            <person name="Jiang F."/>
            <person name="Zhang X."/>
            <person name="Ren Y."/>
            <person name="Wang B."/>
            <person name="Wang S."/>
            <person name="Lu Y."/>
            <person name="Wu K."/>
            <person name="Fan W."/>
            <person name="Wang G."/>
        </authorList>
    </citation>
    <scope>NUCLEOTIDE SEQUENCE</scope>
    <source>
        <strain evidence="3">12Hb</strain>
    </source>
</reference>
<dbReference type="GO" id="GO:0006457">
    <property type="term" value="P:protein folding"/>
    <property type="evidence" value="ECO:0007669"/>
    <property type="project" value="InterPro"/>
</dbReference>
<feature type="domain" description="Chaperone DnaJ C-terminal" evidence="2">
    <location>
        <begin position="54"/>
        <end position="237"/>
    </location>
</feature>
<dbReference type="GO" id="GO:0030544">
    <property type="term" value="F:Hsp70 protein binding"/>
    <property type="evidence" value="ECO:0007669"/>
    <property type="project" value="InterPro"/>
</dbReference>
<dbReference type="AlphaFoldDB" id="A0A8S9XZR3"/>
<dbReference type="InterPro" id="IPR008971">
    <property type="entry name" value="HSP40/DnaJ_pept-bd"/>
</dbReference>
<dbReference type="EMBL" id="WIXP02000003">
    <property type="protein sequence ID" value="KAF6213778.1"/>
    <property type="molecule type" value="Genomic_DNA"/>
</dbReference>
<sequence>MSEGSDDDVQRGMRDEVVVEDSENDEYVEDEAEEYEFSHNVLIQMKRQLTVRGKVYLSLTKVEEGSYKKMRFHIVTLCPKCKGANHVQDVDLEYTPTSVCSYCSNSKLFTERTDVYSIYAPIGTQQGSSMLIPDEGSFGPQGIRGDIKVTFMDEPHEHFLRVFDDLVVCFQINRDESANGVLRLLTLVVPTSHDIVLKTREGEPVNNNDVWYLNGLGLPNCNDKRKRGKLIIVFIVKDQRSMLPVKLKYIRMSLGRGNNGVSDGTNEGDPIPGGIFQSTSEKKDPDSTAPKSNGIKRNRPPRRQNPKKRKKGAAMESPAGTSSDSMSPESENPSESPKERGLSSVDPQSVEDVDTEGPRVRSFRIMGDSLESLTSKEIEEKEPLDTKRLWFLDRIVYLQSIPLPWKTRVEDAIPMSDLILLWRRIFDPIWWQRARWMHSLAKDPDTLMEELQPQRDHTSSDDVTRSIETPPVFEVQDMRLDEEAEALTAFCTM</sequence>